<dbReference type="Gene3D" id="3.40.50.300">
    <property type="entry name" value="P-loop containing nucleotide triphosphate hydrolases"/>
    <property type="match status" value="1"/>
</dbReference>
<dbReference type="Proteomes" id="UP001597326">
    <property type="component" value="Unassembled WGS sequence"/>
</dbReference>
<sequence>MSIILLTAATGSPGVTSTALGLAVHWPRDVLLADCDREPGQSLQAGYLLGLDLGGRGLSELARAHRENRPVSEELQLQTVSFQSGAEHERHVLPGFAHPATPALFAPVWQPLAQALRAHSDSGRGVIVDAGRIGGTGLPSALLGASDLVLVCVRSSLRSLAALRLHLPTLQHQLDESSRAELGLLVVGPGRPYSSSEISRQFSVPVVHELAWEPRQAEVYSDGATPGRSWGGGQLNRSLRAAASALDERVRRREEVVAGALATSEWVSS</sequence>
<reference evidence="2" key="1">
    <citation type="journal article" date="2019" name="Int. J. Syst. Evol. Microbiol.">
        <title>The Global Catalogue of Microorganisms (GCM) 10K type strain sequencing project: providing services to taxonomists for standard genome sequencing and annotation.</title>
        <authorList>
            <consortium name="The Broad Institute Genomics Platform"/>
            <consortium name="The Broad Institute Genome Sequencing Center for Infectious Disease"/>
            <person name="Wu L."/>
            <person name="Ma J."/>
        </authorList>
    </citation>
    <scope>NUCLEOTIDE SEQUENCE [LARGE SCALE GENOMIC DNA]</scope>
    <source>
        <strain evidence="2">CAIM 431</strain>
    </source>
</reference>
<dbReference type="RefSeq" id="WP_343872518.1">
    <property type="nucleotide sequence ID" value="NZ_BAAAIX010000009.1"/>
</dbReference>
<proteinExistence type="predicted"/>
<name>A0ABW4RTS8_9ACTN</name>
<organism evidence="1 2">
    <name type="scientific">Luteococcus peritonei</name>
    <dbReference type="NCBI Taxonomy" id="88874"/>
    <lineage>
        <taxon>Bacteria</taxon>
        <taxon>Bacillati</taxon>
        <taxon>Actinomycetota</taxon>
        <taxon>Actinomycetes</taxon>
        <taxon>Propionibacteriales</taxon>
        <taxon>Propionibacteriaceae</taxon>
        <taxon>Luteococcus</taxon>
    </lineage>
</organism>
<dbReference type="InterPro" id="IPR027417">
    <property type="entry name" value="P-loop_NTPase"/>
</dbReference>
<accession>A0ABW4RTS8</accession>
<comment type="caution">
    <text evidence="1">The sequence shown here is derived from an EMBL/GenBank/DDBJ whole genome shotgun (WGS) entry which is preliminary data.</text>
</comment>
<evidence type="ECO:0008006" key="3">
    <source>
        <dbReference type="Google" id="ProtNLM"/>
    </source>
</evidence>
<dbReference type="EMBL" id="JBHUFZ010000011">
    <property type="protein sequence ID" value="MFD1889494.1"/>
    <property type="molecule type" value="Genomic_DNA"/>
</dbReference>
<keyword evidence="2" id="KW-1185">Reference proteome</keyword>
<evidence type="ECO:0000313" key="2">
    <source>
        <dbReference type="Proteomes" id="UP001597326"/>
    </source>
</evidence>
<evidence type="ECO:0000313" key="1">
    <source>
        <dbReference type="EMBL" id="MFD1889494.1"/>
    </source>
</evidence>
<protein>
    <recommendedName>
        <fullName evidence="3">ParA family protein</fullName>
    </recommendedName>
</protein>
<dbReference type="SUPFAM" id="SSF52540">
    <property type="entry name" value="P-loop containing nucleoside triphosphate hydrolases"/>
    <property type="match status" value="1"/>
</dbReference>
<gene>
    <name evidence="1" type="ORF">ACFSCS_04730</name>
</gene>